<evidence type="ECO:0000256" key="2">
    <source>
        <dbReference type="SAM" id="MobiDB-lite"/>
    </source>
</evidence>
<dbReference type="InterPro" id="IPR027417">
    <property type="entry name" value="P-loop_NTPase"/>
</dbReference>
<comment type="caution">
    <text evidence="3">The sequence shown here is derived from an EMBL/GenBank/DDBJ whole genome shotgun (WGS) entry which is preliminary data.</text>
</comment>
<sequence>MGKKSRKPKKVAGEKKGAADAQTTTRRRLATPKWRSRQTNDLKETHFWGDAHEAWNATPRTARRGAAKRLAAQFTRLYPSNRRSECLQGFFEATPANLRHLTAPAELAAAVPAPFKAELRFIAVLREPISRDLSAFNAQLGRRVQWCAACPVAPGSTYEAFVACRLANAATVTDGAAATYRGRFGGRRGAGCHGDLHTGFYAAQIELWSSHFPRAHILVLEFSWLVVHFNDVHGGLAAFLRFPPARGDQRLPHTNSKERAGERREVTAQANISCAVRDELQAIYGPHNDRLYALLAKRDGPPEEPEFPPFAPMPCVS</sequence>
<keyword evidence="4" id="KW-1185">Reference proteome</keyword>
<feature type="compositionally biased region" description="Basic residues" evidence="2">
    <location>
        <begin position="25"/>
        <end position="36"/>
    </location>
</feature>
<dbReference type="EMBL" id="JBBJCI010000126">
    <property type="protein sequence ID" value="KAK7247827.1"/>
    <property type="molecule type" value="Genomic_DNA"/>
</dbReference>
<evidence type="ECO:0000256" key="1">
    <source>
        <dbReference type="ARBA" id="ARBA00022679"/>
    </source>
</evidence>
<evidence type="ECO:0008006" key="5">
    <source>
        <dbReference type="Google" id="ProtNLM"/>
    </source>
</evidence>
<dbReference type="PANTHER" id="PTHR10605:SF56">
    <property type="entry name" value="BIFUNCTIONAL HEPARAN SULFATE N-DEACETYLASE_N-SULFOTRANSFERASE"/>
    <property type="match status" value="1"/>
</dbReference>
<feature type="compositionally biased region" description="Basic residues" evidence="2">
    <location>
        <begin position="1"/>
        <end position="10"/>
    </location>
</feature>
<organism evidence="3 4">
    <name type="scientific">Aureococcus anophagefferens</name>
    <name type="common">Harmful bloom alga</name>
    <dbReference type="NCBI Taxonomy" id="44056"/>
    <lineage>
        <taxon>Eukaryota</taxon>
        <taxon>Sar</taxon>
        <taxon>Stramenopiles</taxon>
        <taxon>Ochrophyta</taxon>
        <taxon>Pelagophyceae</taxon>
        <taxon>Pelagomonadales</taxon>
        <taxon>Pelagomonadaceae</taxon>
        <taxon>Aureococcus</taxon>
    </lineage>
</organism>
<dbReference type="SUPFAM" id="SSF52540">
    <property type="entry name" value="P-loop containing nucleoside triphosphate hydrolases"/>
    <property type="match status" value="1"/>
</dbReference>
<dbReference type="InterPro" id="IPR037359">
    <property type="entry name" value="NST/OST"/>
</dbReference>
<dbReference type="Gene3D" id="3.40.50.300">
    <property type="entry name" value="P-loop containing nucleotide triphosphate hydrolases"/>
    <property type="match status" value="1"/>
</dbReference>
<accession>A0ABR1G3B0</accession>
<keyword evidence="1" id="KW-0808">Transferase</keyword>
<reference evidence="3 4" key="1">
    <citation type="submission" date="2024-03" db="EMBL/GenBank/DDBJ databases">
        <title>Aureococcus anophagefferens CCMP1851 and Kratosvirus quantuckense: Draft genome of a second virus-susceptible host strain in the model system.</title>
        <authorList>
            <person name="Chase E."/>
            <person name="Truchon A.R."/>
            <person name="Schepens W."/>
            <person name="Wilhelm S.W."/>
        </authorList>
    </citation>
    <scope>NUCLEOTIDE SEQUENCE [LARGE SCALE GENOMIC DNA]</scope>
    <source>
        <strain evidence="3 4">CCMP1851</strain>
    </source>
</reference>
<dbReference type="Proteomes" id="UP001363151">
    <property type="component" value="Unassembled WGS sequence"/>
</dbReference>
<protein>
    <recommendedName>
        <fullName evidence="5">Sulfotransferase domain-containing protein</fullName>
    </recommendedName>
</protein>
<proteinExistence type="predicted"/>
<gene>
    <name evidence="3" type="ORF">SO694_00121080</name>
</gene>
<evidence type="ECO:0000313" key="3">
    <source>
        <dbReference type="EMBL" id="KAK7247827.1"/>
    </source>
</evidence>
<evidence type="ECO:0000313" key="4">
    <source>
        <dbReference type="Proteomes" id="UP001363151"/>
    </source>
</evidence>
<feature type="region of interest" description="Disordered" evidence="2">
    <location>
        <begin position="1"/>
        <end position="40"/>
    </location>
</feature>
<name>A0ABR1G3B0_AURAN</name>
<dbReference type="PANTHER" id="PTHR10605">
    <property type="entry name" value="HEPARAN SULFATE SULFOTRANSFERASE"/>
    <property type="match status" value="1"/>
</dbReference>